<dbReference type="EMBL" id="QBIY01012644">
    <property type="protein sequence ID" value="RXN20414.1"/>
    <property type="molecule type" value="Genomic_DNA"/>
</dbReference>
<keyword evidence="2" id="KW-1185">Reference proteome</keyword>
<gene>
    <name evidence="1" type="ORF">ROHU_024964</name>
</gene>
<evidence type="ECO:0000313" key="2">
    <source>
        <dbReference type="Proteomes" id="UP000290572"/>
    </source>
</evidence>
<proteinExistence type="predicted"/>
<evidence type="ECO:0000313" key="1">
    <source>
        <dbReference type="EMBL" id="RXN20414.1"/>
    </source>
</evidence>
<organism evidence="1 2">
    <name type="scientific">Labeo rohita</name>
    <name type="common">Indian major carp</name>
    <name type="synonym">Cyprinus rohita</name>
    <dbReference type="NCBI Taxonomy" id="84645"/>
    <lineage>
        <taxon>Eukaryota</taxon>
        <taxon>Metazoa</taxon>
        <taxon>Chordata</taxon>
        <taxon>Craniata</taxon>
        <taxon>Vertebrata</taxon>
        <taxon>Euteleostomi</taxon>
        <taxon>Actinopterygii</taxon>
        <taxon>Neopterygii</taxon>
        <taxon>Teleostei</taxon>
        <taxon>Ostariophysi</taxon>
        <taxon>Cypriniformes</taxon>
        <taxon>Cyprinidae</taxon>
        <taxon>Labeoninae</taxon>
        <taxon>Labeonini</taxon>
        <taxon>Labeo</taxon>
    </lineage>
</organism>
<dbReference type="Proteomes" id="UP000290572">
    <property type="component" value="Unassembled WGS sequence"/>
</dbReference>
<protein>
    <submittedName>
        <fullName evidence="1">Uncharacterized protein</fullName>
    </submittedName>
</protein>
<comment type="caution">
    <text evidence="1">The sequence shown here is derived from an EMBL/GenBank/DDBJ whole genome shotgun (WGS) entry which is preliminary data.</text>
</comment>
<reference evidence="1 2" key="1">
    <citation type="submission" date="2018-03" db="EMBL/GenBank/DDBJ databases">
        <title>Draft genome sequence of Rohu Carp (Labeo rohita).</title>
        <authorList>
            <person name="Das P."/>
            <person name="Kushwaha B."/>
            <person name="Joshi C.G."/>
            <person name="Kumar D."/>
            <person name="Nagpure N.S."/>
            <person name="Sahoo L."/>
            <person name="Das S.P."/>
            <person name="Bit A."/>
            <person name="Patnaik S."/>
            <person name="Meher P.K."/>
            <person name="Jayasankar P."/>
            <person name="Koringa P.G."/>
            <person name="Patel N.V."/>
            <person name="Hinsu A.T."/>
            <person name="Kumar R."/>
            <person name="Pandey M."/>
            <person name="Agarwal S."/>
            <person name="Srivastava S."/>
            <person name="Singh M."/>
            <person name="Iquebal M.A."/>
            <person name="Jaiswal S."/>
            <person name="Angadi U.B."/>
            <person name="Kumar N."/>
            <person name="Raza M."/>
            <person name="Shah T.M."/>
            <person name="Rai A."/>
            <person name="Jena J.K."/>
        </authorList>
    </citation>
    <scope>NUCLEOTIDE SEQUENCE [LARGE SCALE GENOMIC DNA]</scope>
    <source>
        <strain evidence="1">DASCIFA01</strain>
        <tissue evidence="1">Testis</tissue>
    </source>
</reference>
<sequence>MRDIPLWGDIIDSESPEFTPLFDQQLLTEGDEIEGDEEENEMLTRLLQEELDDEEEDAILSAAQASSSFNVVADQ</sequence>
<name>A0A498MM20_LABRO</name>
<accession>A0A498MM20</accession>
<dbReference type="AlphaFoldDB" id="A0A498MM20"/>